<dbReference type="Proteomes" id="UP001604277">
    <property type="component" value="Unassembled WGS sequence"/>
</dbReference>
<sequence length="125" mass="13964">MAFFSVYIRRLADEGNPSFSFIGSDCCIWLRPTSATTTCKADLLLQDNIPNLILYRWFSNRMLVPDVVNDADEAVLDDIIFSDSNIRNPDDDDFIDNCPSSLLSLSLDSGLFSTPGDTLFDLVNL</sequence>
<dbReference type="AlphaFoldDB" id="A0ABD1VIX1"/>
<dbReference type="EMBL" id="JBFOLJ010000005">
    <property type="protein sequence ID" value="KAL2537274.1"/>
    <property type="molecule type" value="Genomic_DNA"/>
</dbReference>
<proteinExistence type="predicted"/>
<comment type="caution">
    <text evidence="1">The sequence shown here is derived from an EMBL/GenBank/DDBJ whole genome shotgun (WGS) entry which is preliminary data.</text>
</comment>
<evidence type="ECO:0000313" key="2">
    <source>
        <dbReference type="Proteomes" id="UP001604277"/>
    </source>
</evidence>
<name>A0ABD1VIX1_9LAMI</name>
<keyword evidence="2" id="KW-1185">Reference proteome</keyword>
<evidence type="ECO:0000313" key="1">
    <source>
        <dbReference type="EMBL" id="KAL2537274.1"/>
    </source>
</evidence>
<protein>
    <submittedName>
        <fullName evidence="1">Uncharacterized protein</fullName>
    </submittedName>
</protein>
<organism evidence="1 2">
    <name type="scientific">Forsythia ovata</name>
    <dbReference type="NCBI Taxonomy" id="205694"/>
    <lineage>
        <taxon>Eukaryota</taxon>
        <taxon>Viridiplantae</taxon>
        <taxon>Streptophyta</taxon>
        <taxon>Embryophyta</taxon>
        <taxon>Tracheophyta</taxon>
        <taxon>Spermatophyta</taxon>
        <taxon>Magnoliopsida</taxon>
        <taxon>eudicotyledons</taxon>
        <taxon>Gunneridae</taxon>
        <taxon>Pentapetalae</taxon>
        <taxon>asterids</taxon>
        <taxon>lamiids</taxon>
        <taxon>Lamiales</taxon>
        <taxon>Oleaceae</taxon>
        <taxon>Forsythieae</taxon>
        <taxon>Forsythia</taxon>
    </lineage>
</organism>
<accession>A0ABD1VIX1</accession>
<reference evidence="2" key="1">
    <citation type="submission" date="2024-07" db="EMBL/GenBank/DDBJ databases">
        <title>Two chromosome-level genome assemblies of Korean endemic species Abeliophyllum distichum and Forsythia ovata (Oleaceae).</title>
        <authorList>
            <person name="Jang H."/>
        </authorList>
    </citation>
    <scope>NUCLEOTIDE SEQUENCE [LARGE SCALE GENOMIC DNA]</scope>
</reference>
<gene>
    <name evidence="1" type="ORF">Fot_18665</name>
</gene>